<dbReference type="InterPro" id="IPR001387">
    <property type="entry name" value="Cro/C1-type_HTH"/>
</dbReference>
<sequence>MKFNIEIPDELLFAAIEKHPKEPWDRFASRVNNALGTSYDEMYIRAAKSVAEWQFDLGHKKCKRIDERTFTLIRAALKSGKSHHEIAEFAGVSPSTVSRIERVGVNLEFRQIQEMRRIIDGAAA</sequence>
<protein>
    <submittedName>
        <fullName evidence="1">XRE family transcriptional regulator</fullName>
    </submittedName>
</protein>
<organism evidence="1 2">
    <name type="scientific">Falsigemmobacter intermedius</name>
    <dbReference type="NCBI Taxonomy" id="1553448"/>
    <lineage>
        <taxon>Bacteria</taxon>
        <taxon>Pseudomonadati</taxon>
        <taxon>Pseudomonadota</taxon>
        <taxon>Alphaproteobacteria</taxon>
        <taxon>Rhodobacterales</taxon>
        <taxon>Paracoccaceae</taxon>
        <taxon>Falsigemmobacter</taxon>
    </lineage>
</organism>
<accession>A0A451GGQ2</accession>
<reference evidence="1 2" key="1">
    <citation type="journal article" date="2015" name="Int. J. Syst. Evol. Microbiol.">
        <title>Gemmobacter intermedius sp. nov., isolated from a white stork (Ciconia ciconia).</title>
        <authorList>
            <person name="Kampfer P."/>
            <person name="Jerzak L."/>
            <person name="Wilharm G."/>
            <person name="Golke J."/>
            <person name="Busse H.J."/>
            <person name="Glaeser S.P."/>
        </authorList>
    </citation>
    <scope>NUCLEOTIDE SEQUENCE [LARGE SCALE GENOMIC DNA]</scope>
    <source>
        <strain evidence="1 2">119/4</strain>
    </source>
</reference>
<evidence type="ECO:0000313" key="1">
    <source>
        <dbReference type="EMBL" id="RWY36392.1"/>
    </source>
</evidence>
<dbReference type="Proteomes" id="UP000287168">
    <property type="component" value="Unassembled WGS sequence"/>
</dbReference>
<proteinExistence type="predicted"/>
<dbReference type="EMBL" id="SBLC01000061">
    <property type="protein sequence ID" value="RWY36392.1"/>
    <property type="molecule type" value="Genomic_DNA"/>
</dbReference>
<dbReference type="AlphaFoldDB" id="A0A451GGQ2"/>
<name>A0A451GGQ2_9RHOB</name>
<comment type="caution">
    <text evidence="1">The sequence shown here is derived from an EMBL/GenBank/DDBJ whole genome shotgun (WGS) entry which is preliminary data.</text>
</comment>
<evidence type="ECO:0000313" key="2">
    <source>
        <dbReference type="Proteomes" id="UP000287168"/>
    </source>
</evidence>
<keyword evidence="2" id="KW-1185">Reference proteome</keyword>
<dbReference type="RefSeq" id="WP_128490867.1">
    <property type="nucleotide sequence ID" value="NZ_JBHLXB010000045.1"/>
</dbReference>
<dbReference type="CDD" id="cd00093">
    <property type="entry name" value="HTH_XRE"/>
    <property type="match status" value="1"/>
</dbReference>
<gene>
    <name evidence="1" type="ORF">EP867_18125</name>
</gene>